<reference evidence="7 8" key="1">
    <citation type="submission" date="2024-09" db="EMBL/GenBank/DDBJ databases">
        <authorList>
            <person name="Sun Q."/>
            <person name="Mori K."/>
        </authorList>
    </citation>
    <scope>NUCLEOTIDE SEQUENCE [LARGE SCALE GENOMIC DNA]</scope>
    <source>
        <strain evidence="7 8">ATCC 51285</strain>
    </source>
</reference>
<feature type="domain" description="Hcy-binding" evidence="6">
    <location>
        <begin position="3"/>
        <end position="313"/>
    </location>
</feature>
<feature type="binding site" evidence="5">
    <location>
        <position position="298"/>
    </location>
    <ligand>
        <name>Zn(2+)</name>
        <dbReference type="ChEBI" id="CHEBI:29105"/>
    </ligand>
</feature>
<evidence type="ECO:0000256" key="5">
    <source>
        <dbReference type="PROSITE-ProRule" id="PRU00333"/>
    </source>
</evidence>
<evidence type="ECO:0000256" key="2">
    <source>
        <dbReference type="ARBA" id="ARBA00022679"/>
    </source>
</evidence>
<dbReference type="PANTHER" id="PTHR46015:SF1">
    <property type="entry name" value="HOMOCYSTEINE S-METHYLTRANSFERASE-LIKE ISOFORM 1"/>
    <property type="match status" value="1"/>
</dbReference>
<dbReference type="Proteomes" id="UP001589628">
    <property type="component" value="Unassembled WGS sequence"/>
</dbReference>
<gene>
    <name evidence="7" type="primary">mmuM</name>
    <name evidence="7" type="ORF">ACFFLH_12890</name>
</gene>
<dbReference type="SUPFAM" id="SSF82282">
    <property type="entry name" value="Homocysteine S-methyltransferase"/>
    <property type="match status" value="1"/>
</dbReference>
<feature type="binding site" evidence="5">
    <location>
        <position position="299"/>
    </location>
    <ligand>
        <name>Zn(2+)</name>
        <dbReference type="ChEBI" id="CHEBI:29105"/>
    </ligand>
</feature>
<dbReference type="EC" id="2.1.1.10" evidence="7"/>
<name>A0ABV5ZGR5_9GAMM</name>
<evidence type="ECO:0000259" key="6">
    <source>
        <dbReference type="PROSITE" id="PS50970"/>
    </source>
</evidence>
<dbReference type="NCBIfam" id="NF007020">
    <property type="entry name" value="PRK09485.1"/>
    <property type="match status" value="1"/>
</dbReference>
<dbReference type="Pfam" id="PF02574">
    <property type="entry name" value="S-methyl_trans"/>
    <property type="match status" value="1"/>
</dbReference>
<organism evidence="7 8">
    <name type="scientific">Balneatrix alpica</name>
    <dbReference type="NCBI Taxonomy" id="75684"/>
    <lineage>
        <taxon>Bacteria</taxon>
        <taxon>Pseudomonadati</taxon>
        <taxon>Pseudomonadota</taxon>
        <taxon>Gammaproteobacteria</taxon>
        <taxon>Oceanospirillales</taxon>
        <taxon>Balneatrichaceae</taxon>
        <taxon>Balneatrix</taxon>
    </lineage>
</organism>
<dbReference type="InterPro" id="IPR036589">
    <property type="entry name" value="HCY_dom_sf"/>
</dbReference>
<evidence type="ECO:0000313" key="7">
    <source>
        <dbReference type="EMBL" id="MFB9887309.1"/>
    </source>
</evidence>
<feature type="binding site" evidence="5">
    <location>
        <position position="233"/>
    </location>
    <ligand>
        <name>Zn(2+)</name>
        <dbReference type="ChEBI" id="CHEBI:29105"/>
    </ligand>
</feature>
<sequence length="315" mass="34069">MSIHLPELLARHQRLLVDGALATELEARGCHLNDPLWSAKVLLEQPELIEAVHYDYFAAGADIGISASYQASIAGFVTRGYSAEQALELIKLSVKLLDQARQRYWQSLNASEQAQRPRPLVAGSVGPYGAMLADGSEYRGQYGVDEATLMDFHRPRIQALLAAGADLLACETLPSLSEALALAKLLAREFATAEAWISFSCRDGLHTCEGQLLRDAVQTLEPYPQIIAVGINCSAPEFIPSLLQSVAGHTSKALLVYPNSGEHYDPQQKCWHGQGDTLSFAQQAEQWQQLGAQLIGGCCRTGPADIAALAKMSPG</sequence>
<keyword evidence="8" id="KW-1185">Reference proteome</keyword>
<dbReference type="RefSeq" id="WP_035461856.1">
    <property type="nucleotide sequence ID" value="NZ_JBHLZN010000004.1"/>
</dbReference>
<keyword evidence="2 5" id="KW-0808">Transferase</keyword>
<keyword evidence="3 5" id="KW-0479">Metal-binding</keyword>
<comment type="cofactor">
    <cofactor evidence="5">
        <name>Zn(2+)</name>
        <dbReference type="ChEBI" id="CHEBI:29105"/>
    </cofactor>
</comment>
<dbReference type="InterPro" id="IPR051486">
    <property type="entry name" value="Hcy_S-methyltransferase"/>
</dbReference>
<keyword evidence="1 5" id="KW-0489">Methyltransferase</keyword>
<evidence type="ECO:0000313" key="8">
    <source>
        <dbReference type="Proteomes" id="UP001589628"/>
    </source>
</evidence>
<evidence type="ECO:0000256" key="1">
    <source>
        <dbReference type="ARBA" id="ARBA00022603"/>
    </source>
</evidence>
<dbReference type="InterPro" id="IPR003726">
    <property type="entry name" value="HCY_dom"/>
</dbReference>
<protein>
    <submittedName>
        <fullName evidence="7">Homocysteine S-methyltransferase</fullName>
        <ecNumber evidence="7">2.1.1.10</ecNumber>
    </submittedName>
</protein>
<accession>A0ABV5ZGR5</accession>
<dbReference type="GO" id="GO:0032259">
    <property type="term" value="P:methylation"/>
    <property type="evidence" value="ECO:0007669"/>
    <property type="project" value="UniProtKB-KW"/>
</dbReference>
<evidence type="ECO:0000256" key="4">
    <source>
        <dbReference type="ARBA" id="ARBA00022833"/>
    </source>
</evidence>
<comment type="caution">
    <text evidence="7">The sequence shown here is derived from an EMBL/GenBank/DDBJ whole genome shotgun (WGS) entry which is preliminary data.</text>
</comment>
<keyword evidence="4 5" id="KW-0862">Zinc</keyword>
<evidence type="ECO:0000256" key="3">
    <source>
        <dbReference type="ARBA" id="ARBA00022723"/>
    </source>
</evidence>
<dbReference type="GO" id="GO:0008168">
    <property type="term" value="F:methyltransferase activity"/>
    <property type="evidence" value="ECO:0007669"/>
    <property type="project" value="UniProtKB-KW"/>
</dbReference>
<dbReference type="PANTHER" id="PTHR46015">
    <property type="entry name" value="ZGC:172121"/>
    <property type="match status" value="1"/>
</dbReference>
<dbReference type="EMBL" id="JBHLZN010000004">
    <property type="protein sequence ID" value="MFB9887309.1"/>
    <property type="molecule type" value="Genomic_DNA"/>
</dbReference>
<dbReference type="Gene3D" id="3.20.20.330">
    <property type="entry name" value="Homocysteine-binding-like domain"/>
    <property type="match status" value="1"/>
</dbReference>
<dbReference type="PROSITE" id="PS50970">
    <property type="entry name" value="HCY"/>
    <property type="match status" value="1"/>
</dbReference>
<proteinExistence type="predicted"/>